<dbReference type="PROSITE" id="PS00198">
    <property type="entry name" value="4FE4S_FER_1"/>
    <property type="match status" value="1"/>
</dbReference>
<organism evidence="6 7">
    <name type="scientific">Paraburkholderia kururiensis</name>
    <dbReference type="NCBI Taxonomy" id="984307"/>
    <lineage>
        <taxon>Bacteria</taxon>
        <taxon>Pseudomonadati</taxon>
        <taxon>Pseudomonadota</taxon>
        <taxon>Betaproteobacteria</taxon>
        <taxon>Burkholderiales</taxon>
        <taxon>Burkholderiaceae</taxon>
        <taxon>Paraburkholderia</taxon>
    </lineage>
</organism>
<dbReference type="SUPFAM" id="SSF46548">
    <property type="entry name" value="alpha-helical ferredoxin"/>
    <property type="match status" value="1"/>
</dbReference>
<dbReference type="EMBL" id="CP139965">
    <property type="protein sequence ID" value="WQD79889.1"/>
    <property type="molecule type" value="Genomic_DNA"/>
</dbReference>
<feature type="domain" description="4Fe-4S ferredoxin-type" evidence="5">
    <location>
        <begin position="107"/>
        <end position="135"/>
    </location>
</feature>
<reference evidence="6 7" key="1">
    <citation type="submission" date="2023-12" db="EMBL/GenBank/DDBJ databases">
        <title>Genome sequencing and assembly of bacterial species from a model synthetic community.</title>
        <authorList>
            <person name="Hogle S.L."/>
        </authorList>
    </citation>
    <scope>NUCLEOTIDE SEQUENCE [LARGE SCALE GENOMIC DNA]</scope>
    <source>
        <strain evidence="6 7">HAMBI 2494</strain>
    </source>
</reference>
<dbReference type="InterPro" id="IPR017900">
    <property type="entry name" value="4Fe4S_Fe_S_CS"/>
</dbReference>
<feature type="domain" description="2Fe-2S ferredoxin-type" evidence="4">
    <location>
        <begin position="5"/>
        <end position="83"/>
    </location>
</feature>
<keyword evidence="7" id="KW-1185">Reference proteome</keyword>
<keyword evidence="2" id="KW-0408">Iron</keyword>
<proteinExistence type="predicted"/>
<dbReference type="InterPro" id="IPR036010">
    <property type="entry name" value="2Fe-2S_ferredoxin-like_sf"/>
</dbReference>
<name>A0ABZ0WR55_9BURK</name>
<dbReference type="Pfam" id="PF13187">
    <property type="entry name" value="Fer4_9"/>
    <property type="match status" value="1"/>
</dbReference>
<dbReference type="RefSeq" id="WP_114814417.1">
    <property type="nucleotide sequence ID" value="NZ_CP139965.1"/>
</dbReference>
<evidence type="ECO:0000313" key="7">
    <source>
        <dbReference type="Proteomes" id="UP001325479"/>
    </source>
</evidence>
<dbReference type="Gene3D" id="3.10.20.740">
    <property type="match status" value="1"/>
</dbReference>
<dbReference type="InterPro" id="IPR017896">
    <property type="entry name" value="4Fe4S_Fe-S-bd"/>
</dbReference>
<accession>A0ABZ0WR55</accession>
<dbReference type="PROSITE" id="PS51379">
    <property type="entry name" value="4FE4S_FER_2"/>
    <property type="match status" value="1"/>
</dbReference>
<keyword evidence="3" id="KW-0411">Iron-sulfur</keyword>
<evidence type="ECO:0000259" key="5">
    <source>
        <dbReference type="PROSITE" id="PS51379"/>
    </source>
</evidence>
<gene>
    <name evidence="6" type="ORF">U0042_09525</name>
</gene>
<dbReference type="SUPFAM" id="SSF54292">
    <property type="entry name" value="2Fe-2S ferredoxin-like"/>
    <property type="match status" value="1"/>
</dbReference>
<evidence type="ECO:0000259" key="4">
    <source>
        <dbReference type="PROSITE" id="PS51085"/>
    </source>
</evidence>
<dbReference type="Proteomes" id="UP001325479">
    <property type="component" value="Chromosome"/>
</dbReference>
<keyword evidence="1" id="KW-0479">Metal-binding</keyword>
<sequence length="219" mass="23487">MTNERRITVVIDGRTAEVAATLSIVEAAAHAGALTANVGCMGQGVCGACRCLVRRAGERQVTPLLACETRVEDGMQVSFIDYFTPDKPHRYDMGQFADGWHAHRELMRVFPEAHDCRHCGGCTRACPKGIDVERGVALAVAGDLPGAAGVFDACVMCNLCTLACPERIWPNHLGLAARRVQTALTLRPVDLIARLAQQDAAGAEPGIPGHNGERHAHRD</sequence>
<evidence type="ECO:0000256" key="1">
    <source>
        <dbReference type="ARBA" id="ARBA00022723"/>
    </source>
</evidence>
<dbReference type="Pfam" id="PF00111">
    <property type="entry name" value="Fer2"/>
    <property type="match status" value="1"/>
</dbReference>
<protein>
    <submittedName>
        <fullName evidence="6">4Fe-4S dicluster domain-containing protein</fullName>
    </submittedName>
</protein>
<evidence type="ECO:0000256" key="2">
    <source>
        <dbReference type="ARBA" id="ARBA00023004"/>
    </source>
</evidence>
<dbReference type="Gene3D" id="3.30.70.20">
    <property type="match status" value="1"/>
</dbReference>
<dbReference type="PROSITE" id="PS51085">
    <property type="entry name" value="2FE2S_FER_2"/>
    <property type="match status" value="1"/>
</dbReference>
<evidence type="ECO:0000256" key="3">
    <source>
        <dbReference type="ARBA" id="ARBA00023014"/>
    </source>
</evidence>
<evidence type="ECO:0000313" key="6">
    <source>
        <dbReference type="EMBL" id="WQD79889.1"/>
    </source>
</evidence>
<dbReference type="InterPro" id="IPR001041">
    <property type="entry name" value="2Fe-2S_ferredoxin-type"/>
</dbReference>